<keyword evidence="3" id="KW-0804">Transcription</keyword>
<feature type="domain" description="HTH araC/xylS-type" evidence="4">
    <location>
        <begin position="212"/>
        <end position="313"/>
    </location>
</feature>
<dbReference type="InterPro" id="IPR053142">
    <property type="entry name" value="PchR_regulatory_protein"/>
</dbReference>
<comment type="caution">
    <text evidence="5">The sequence shown here is derived from an EMBL/GenBank/DDBJ whole genome shotgun (WGS) entry which is preliminary data.</text>
</comment>
<dbReference type="Pfam" id="PF12833">
    <property type="entry name" value="HTH_18"/>
    <property type="match status" value="1"/>
</dbReference>
<evidence type="ECO:0000256" key="1">
    <source>
        <dbReference type="ARBA" id="ARBA00023015"/>
    </source>
</evidence>
<gene>
    <name evidence="5" type="ORF">GS617_20555</name>
</gene>
<reference evidence="5 6" key="1">
    <citation type="submission" date="2019-12" db="EMBL/GenBank/DDBJ databases">
        <title>Ruegeria JWLKs population differentiation of coral mucus and skeleton niches.</title>
        <authorList>
            <person name="Luo D."/>
        </authorList>
    </citation>
    <scope>NUCLEOTIDE SEQUENCE [LARGE SCALE GENOMIC DNA]</scope>
    <source>
        <strain evidence="5 6">HKCCD6238</strain>
    </source>
</reference>
<keyword evidence="1" id="KW-0805">Transcription regulation</keyword>
<dbReference type="Gene3D" id="1.10.10.60">
    <property type="entry name" value="Homeodomain-like"/>
    <property type="match status" value="1"/>
</dbReference>
<dbReference type="SMART" id="SM00342">
    <property type="entry name" value="HTH_ARAC"/>
    <property type="match status" value="1"/>
</dbReference>
<keyword evidence="2" id="KW-0238">DNA-binding</keyword>
<dbReference type="InterPro" id="IPR018060">
    <property type="entry name" value="HTH_AraC"/>
</dbReference>
<dbReference type="Proteomes" id="UP000599383">
    <property type="component" value="Unassembled WGS sequence"/>
</dbReference>
<name>A0ABX1WHI2_9RHOB</name>
<proteinExistence type="predicted"/>
<evidence type="ECO:0000256" key="3">
    <source>
        <dbReference type="ARBA" id="ARBA00023163"/>
    </source>
</evidence>
<protein>
    <submittedName>
        <fullName evidence="5">Helix-turn-helix domain-containing protein</fullName>
    </submittedName>
</protein>
<dbReference type="PROSITE" id="PS01124">
    <property type="entry name" value="HTH_ARAC_FAMILY_2"/>
    <property type="match status" value="1"/>
</dbReference>
<accession>A0ABX1WHI2</accession>
<evidence type="ECO:0000313" key="6">
    <source>
        <dbReference type="Proteomes" id="UP000599383"/>
    </source>
</evidence>
<organism evidence="5 6">
    <name type="scientific">Ruegeria atlantica</name>
    <dbReference type="NCBI Taxonomy" id="81569"/>
    <lineage>
        <taxon>Bacteria</taxon>
        <taxon>Pseudomonadati</taxon>
        <taxon>Pseudomonadota</taxon>
        <taxon>Alphaproteobacteria</taxon>
        <taxon>Rhodobacterales</taxon>
        <taxon>Roseobacteraceae</taxon>
        <taxon>Ruegeria</taxon>
    </lineage>
</organism>
<evidence type="ECO:0000259" key="4">
    <source>
        <dbReference type="PROSITE" id="PS01124"/>
    </source>
</evidence>
<keyword evidence="6" id="KW-1185">Reference proteome</keyword>
<dbReference type="RefSeq" id="WP_171364637.1">
    <property type="nucleotide sequence ID" value="NZ_WVQY01000013.1"/>
</dbReference>
<evidence type="ECO:0000256" key="2">
    <source>
        <dbReference type="ARBA" id="ARBA00023125"/>
    </source>
</evidence>
<dbReference type="EMBL" id="WVQY01000013">
    <property type="protein sequence ID" value="NOD32666.1"/>
    <property type="molecule type" value="Genomic_DNA"/>
</dbReference>
<sequence>MNFFKELGEGKPELFAATVREAMTGEVFDGDVIQLGKGADEGAIFTARLGLSRLSSIRFKPNALVRTAQSESFANFTVPICASELWTVSGVPLKENSVFFNFTASETEVVARNRTSLCGRVPLQRFLKEVQLFSGRNTSDFRGPTVIVKLSSDFHAALVRTLSCIMNQADGQYTQSDLEARLARTLAIFFALSLNSGNARKATWSQKVGLVSKARECYSSALSKRPSVADLCRVTAVSAPTLISAFRDVTGETPARFFALQRLANVHDELVQASQQKPMVKQVALAHGFTDLGRFGSLYKSIYGILPSEQIERTVPI</sequence>
<dbReference type="PANTHER" id="PTHR47893:SF1">
    <property type="entry name" value="REGULATORY PROTEIN PCHR"/>
    <property type="match status" value="1"/>
</dbReference>
<evidence type="ECO:0000313" key="5">
    <source>
        <dbReference type="EMBL" id="NOD32666.1"/>
    </source>
</evidence>
<dbReference type="PROSITE" id="PS00041">
    <property type="entry name" value="HTH_ARAC_FAMILY_1"/>
    <property type="match status" value="1"/>
</dbReference>
<dbReference type="InterPro" id="IPR018062">
    <property type="entry name" value="HTH_AraC-typ_CS"/>
</dbReference>
<dbReference type="PANTHER" id="PTHR47893">
    <property type="entry name" value="REGULATORY PROTEIN PCHR"/>
    <property type="match status" value="1"/>
</dbReference>